<dbReference type="GO" id="GO:0005524">
    <property type="term" value="F:ATP binding"/>
    <property type="evidence" value="ECO:0007669"/>
    <property type="project" value="UniProtKB-KW"/>
</dbReference>
<keyword evidence="4" id="KW-0521">NADP</keyword>
<accession>A0A9Q0LCH3</accession>
<feature type="coiled-coil region" evidence="9">
    <location>
        <begin position="82"/>
        <end position="109"/>
    </location>
</feature>
<dbReference type="PANTHER" id="PTHR12592:SF0">
    <property type="entry name" value="ATP-DEPENDENT (S)-NAD(P)H-HYDRATE DEHYDRATASE"/>
    <property type="match status" value="1"/>
</dbReference>
<gene>
    <name evidence="11" type="ORF">M0811_11561</name>
</gene>
<comment type="catalytic activity">
    <reaction evidence="7 8">
        <text>(6S)-NADPHX + ATP = ADP + phosphate + NADPH + H(+)</text>
        <dbReference type="Rhea" id="RHEA:32231"/>
        <dbReference type="ChEBI" id="CHEBI:15378"/>
        <dbReference type="ChEBI" id="CHEBI:30616"/>
        <dbReference type="ChEBI" id="CHEBI:43474"/>
        <dbReference type="ChEBI" id="CHEBI:57783"/>
        <dbReference type="ChEBI" id="CHEBI:64076"/>
        <dbReference type="ChEBI" id="CHEBI:456216"/>
        <dbReference type="EC" id="4.2.1.93"/>
    </reaction>
</comment>
<reference evidence="11" key="1">
    <citation type="submission" date="2022-10" db="EMBL/GenBank/DDBJ databases">
        <title>Novel sulphate-reducing endosymbionts in the free-living metamonad Anaeramoeba.</title>
        <authorList>
            <person name="Jerlstrom-Hultqvist J."/>
            <person name="Cepicka I."/>
            <person name="Gallot-Lavallee L."/>
            <person name="Salas-Leiva D."/>
            <person name="Curtis B.A."/>
            <person name="Zahonova K."/>
            <person name="Pipaliya S."/>
            <person name="Dacks J."/>
            <person name="Roger A.J."/>
        </authorList>
    </citation>
    <scope>NUCLEOTIDE SEQUENCE</scope>
    <source>
        <strain evidence="11">BMAN</strain>
    </source>
</reference>
<dbReference type="OrthoDB" id="8110916at2759"/>
<keyword evidence="5 8" id="KW-0520">NAD</keyword>
<feature type="binding site" evidence="8">
    <location>
        <begin position="182"/>
        <end position="188"/>
    </location>
    <ligand>
        <name>(6S)-NADPHX</name>
        <dbReference type="ChEBI" id="CHEBI:64076"/>
    </ligand>
</feature>
<evidence type="ECO:0000313" key="11">
    <source>
        <dbReference type="EMBL" id="KAJ5069390.1"/>
    </source>
</evidence>
<keyword evidence="1 8" id="KW-0597">Phosphoprotein</keyword>
<comment type="catalytic activity">
    <reaction evidence="8">
        <text>(6S)-NADHX + ATP = ADP + phosphate + NADH + H(+)</text>
        <dbReference type="Rhea" id="RHEA:19017"/>
        <dbReference type="ChEBI" id="CHEBI:15378"/>
        <dbReference type="ChEBI" id="CHEBI:30616"/>
        <dbReference type="ChEBI" id="CHEBI:43474"/>
        <dbReference type="ChEBI" id="CHEBI:57945"/>
        <dbReference type="ChEBI" id="CHEBI:64074"/>
        <dbReference type="ChEBI" id="CHEBI:456216"/>
        <dbReference type="EC" id="4.2.1.93"/>
    </reaction>
</comment>
<dbReference type="EMBL" id="JAPDFW010000104">
    <property type="protein sequence ID" value="KAJ5069390.1"/>
    <property type="molecule type" value="Genomic_DNA"/>
</dbReference>
<sequence>MSTIPIEIISSLIPSLSETFHKGSMGRIAVIGGSTLYTGGPYFAGITALKIGADLVHIFCTKNAGTAIKSYSPDLIVHPILMSEEEIKNEIAKSKLRNEEETAEGIEKKIVENITSWLDKLGGLIIGPGLGRDPKVINQVEKIILSAKEKKVPMVIDADGLFIITQNKELIKGNENVIITPNKMEFWRLQNSLFPEEKQEPNPKENPKKVFDLQKEMENVKKMSEKLGNVTVLKKGFNDIISNGKNTRICNFLGSSRRVSGQGDILSGAIGVFLNWFNLDSPKKSQINKEIGIPIVAGYAGCLITRKCNSLAFSKKKRSMTTSDMISEVGIAFESFFD</sequence>
<keyword evidence="2 8" id="KW-0547">Nucleotide-binding</keyword>
<feature type="binding site" evidence="8">
    <location>
        <position position="129"/>
    </location>
    <ligand>
        <name>(6S)-NADPHX</name>
        <dbReference type="ChEBI" id="CHEBI:64076"/>
    </ligand>
</feature>
<protein>
    <recommendedName>
        <fullName evidence="8">ATP-dependent (S)-NAD(P)H-hydrate dehydratase</fullName>
        <ecNumber evidence="8">4.2.1.93</ecNumber>
    </recommendedName>
    <alternativeName>
        <fullName evidence="8">ATP-dependent NAD(P)HX dehydratase</fullName>
    </alternativeName>
</protein>
<organism evidence="11 12">
    <name type="scientific">Anaeramoeba ignava</name>
    <name type="common">Anaerobic marine amoeba</name>
    <dbReference type="NCBI Taxonomy" id="1746090"/>
    <lineage>
        <taxon>Eukaryota</taxon>
        <taxon>Metamonada</taxon>
        <taxon>Anaeramoebidae</taxon>
        <taxon>Anaeramoeba</taxon>
    </lineage>
</organism>
<dbReference type="HAMAP" id="MF_01965">
    <property type="entry name" value="NADHX_dehydratase"/>
    <property type="match status" value="1"/>
</dbReference>
<evidence type="ECO:0000256" key="2">
    <source>
        <dbReference type="ARBA" id="ARBA00022741"/>
    </source>
</evidence>
<evidence type="ECO:0000256" key="7">
    <source>
        <dbReference type="ARBA" id="ARBA00047472"/>
    </source>
</evidence>
<comment type="cofactor">
    <cofactor evidence="8">
        <name>Mg(2+)</name>
        <dbReference type="ChEBI" id="CHEBI:18420"/>
    </cofactor>
</comment>
<evidence type="ECO:0000256" key="4">
    <source>
        <dbReference type="ARBA" id="ARBA00022857"/>
    </source>
</evidence>
<dbReference type="GO" id="GO:0110051">
    <property type="term" value="P:metabolite repair"/>
    <property type="evidence" value="ECO:0007669"/>
    <property type="project" value="TreeGrafter"/>
</dbReference>
<proteinExistence type="inferred from homology"/>
<evidence type="ECO:0000256" key="8">
    <source>
        <dbReference type="HAMAP-Rule" id="MF_03157"/>
    </source>
</evidence>
<dbReference type="Proteomes" id="UP001149090">
    <property type="component" value="Unassembled WGS sequence"/>
</dbReference>
<evidence type="ECO:0000256" key="1">
    <source>
        <dbReference type="ARBA" id="ARBA00022553"/>
    </source>
</evidence>
<keyword evidence="6 8" id="KW-0456">Lyase</keyword>
<feature type="binding site" evidence="8">
    <location>
        <begin position="235"/>
        <end position="239"/>
    </location>
    <ligand>
        <name>ATP</name>
        <dbReference type="ChEBI" id="CHEBI:30616"/>
    </ligand>
</feature>
<dbReference type="OMA" id="WRAAYHN"/>
<evidence type="ECO:0000313" key="12">
    <source>
        <dbReference type="Proteomes" id="UP001149090"/>
    </source>
</evidence>
<feature type="binding site" evidence="8">
    <location>
        <begin position="254"/>
        <end position="263"/>
    </location>
    <ligand>
        <name>ATP</name>
        <dbReference type="ChEBI" id="CHEBI:30616"/>
    </ligand>
</feature>
<dbReference type="NCBIfam" id="TIGR00196">
    <property type="entry name" value="yjeF_cterm"/>
    <property type="match status" value="1"/>
</dbReference>
<dbReference type="CDD" id="cd01171">
    <property type="entry name" value="YXKO-related"/>
    <property type="match status" value="1"/>
</dbReference>
<dbReference type="FunFam" id="3.40.1190.20:FF:000023">
    <property type="entry name" value="ATP-dependent (S)-NAD(P)H-hydrate dehydratase"/>
    <property type="match status" value="1"/>
</dbReference>
<keyword evidence="9" id="KW-0175">Coiled coil</keyword>
<evidence type="ECO:0000256" key="6">
    <source>
        <dbReference type="ARBA" id="ARBA00023239"/>
    </source>
</evidence>
<evidence type="ECO:0000256" key="3">
    <source>
        <dbReference type="ARBA" id="ARBA00022840"/>
    </source>
</evidence>
<evidence type="ECO:0000256" key="9">
    <source>
        <dbReference type="SAM" id="Coils"/>
    </source>
</evidence>
<dbReference type="AlphaFoldDB" id="A0A9Q0LCH3"/>
<dbReference type="PROSITE" id="PS51383">
    <property type="entry name" value="YJEF_C_3"/>
    <property type="match status" value="1"/>
</dbReference>
<comment type="similarity">
    <text evidence="8">Belongs to the NnrD/CARKD family.</text>
</comment>
<dbReference type="SUPFAM" id="SSF53613">
    <property type="entry name" value="Ribokinase-like"/>
    <property type="match status" value="1"/>
</dbReference>
<evidence type="ECO:0000259" key="10">
    <source>
        <dbReference type="PROSITE" id="PS51383"/>
    </source>
</evidence>
<keyword evidence="3 8" id="KW-0067">ATP-binding</keyword>
<evidence type="ECO:0000256" key="5">
    <source>
        <dbReference type="ARBA" id="ARBA00023027"/>
    </source>
</evidence>
<keyword evidence="12" id="KW-1185">Reference proteome</keyword>
<dbReference type="PANTHER" id="PTHR12592">
    <property type="entry name" value="ATP-DEPENDENT (S)-NAD(P)H-HYDRATE DEHYDRATASE FAMILY MEMBER"/>
    <property type="match status" value="1"/>
</dbReference>
<dbReference type="EC" id="4.2.1.93" evidence="8"/>
<dbReference type="Pfam" id="PF01256">
    <property type="entry name" value="Carb_kinase"/>
    <property type="match status" value="1"/>
</dbReference>
<feature type="binding site" evidence="8">
    <location>
        <position position="264"/>
    </location>
    <ligand>
        <name>(6S)-NADPHX</name>
        <dbReference type="ChEBI" id="CHEBI:64076"/>
    </ligand>
</feature>
<dbReference type="InterPro" id="IPR000631">
    <property type="entry name" value="CARKD"/>
</dbReference>
<comment type="function">
    <text evidence="8">Catalyzes the dehydration of the S-form of NAD(P)HX at the expense of ATP, which is converted to ADP. Together with NAD(P)HX epimerase, which catalyzes the epimerization of the S- and R-forms, the enzyme allows the repair of both epimers of NAD(P)HX, a damaged form of NAD(P)H that is a result of enzymatic or heat-dependent hydration.</text>
</comment>
<dbReference type="GO" id="GO:0046496">
    <property type="term" value="P:nicotinamide nucleotide metabolic process"/>
    <property type="evidence" value="ECO:0007669"/>
    <property type="project" value="UniProtKB-UniRule"/>
</dbReference>
<dbReference type="InterPro" id="IPR029056">
    <property type="entry name" value="Ribokinase-like"/>
</dbReference>
<dbReference type="Gene3D" id="3.40.1190.20">
    <property type="match status" value="1"/>
</dbReference>
<dbReference type="GO" id="GO:0047453">
    <property type="term" value="F:ATP-dependent NAD(P)H-hydrate dehydratase activity"/>
    <property type="evidence" value="ECO:0007669"/>
    <property type="project" value="UniProtKB-UniRule"/>
</dbReference>
<feature type="domain" description="YjeF C-terminal" evidence="10">
    <location>
        <begin position="5"/>
        <end position="336"/>
    </location>
</feature>
<name>A0A9Q0LCH3_ANAIG</name>
<comment type="caution">
    <text evidence="11">The sequence shown here is derived from an EMBL/GenBank/DDBJ whole genome shotgun (WGS) entry which is preliminary data.</text>
</comment>